<feature type="transmembrane region" description="Helical" evidence="10">
    <location>
        <begin position="197"/>
        <end position="220"/>
    </location>
</feature>
<dbReference type="CDD" id="cd14993">
    <property type="entry name" value="7tmA_CCKR-like"/>
    <property type="match status" value="1"/>
</dbReference>
<dbReference type="PRINTS" id="PR00237">
    <property type="entry name" value="GPCRRHODOPSN"/>
</dbReference>
<dbReference type="EMBL" id="CALNXI010000215">
    <property type="protein sequence ID" value="CAH3022337.1"/>
    <property type="molecule type" value="Genomic_DNA"/>
</dbReference>
<evidence type="ECO:0000256" key="4">
    <source>
        <dbReference type="ARBA" id="ARBA00023040"/>
    </source>
</evidence>
<name>A0ABN8M235_9CNID</name>
<keyword evidence="6 8" id="KW-0675">Receptor</keyword>
<feature type="transmembrane region" description="Helical" evidence="10">
    <location>
        <begin position="144"/>
        <end position="166"/>
    </location>
</feature>
<dbReference type="Proteomes" id="UP001159427">
    <property type="component" value="Unassembled WGS sequence"/>
</dbReference>
<evidence type="ECO:0000259" key="11">
    <source>
        <dbReference type="PROSITE" id="PS50262"/>
    </source>
</evidence>
<keyword evidence="4 8" id="KW-0297">G-protein coupled receptor</keyword>
<evidence type="ECO:0000256" key="9">
    <source>
        <dbReference type="SAM" id="MobiDB-lite"/>
    </source>
</evidence>
<feature type="transmembrane region" description="Helical" evidence="10">
    <location>
        <begin position="287"/>
        <end position="311"/>
    </location>
</feature>
<evidence type="ECO:0000256" key="10">
    <source>
        <dbReference type="SAM" id="Phobius"/>
    </source>
</evidence>
<comment type="similarity">
    <text evidence="8">Belongs to the G-protein coupled receptor 1 family.</text>
</comment>
<reference evidence="12 13" key="1">
    <citation type="submission" date="2022-05" db="EMBL/GenBank/DDBJ databases">
        <authorList>
            <consortium name="Genoscope - CEA"/>
            <person name="William W."/>
        </authorList>
    </citation>
    <scope>NUCLEOTIDE SEQUENCE [LARGE SCALE GENOMIC DNA]</scope>
</reference>
<dbReference type="Pfam" id="PF00001">
    <property type="entry name" value="7tm_1"/>
    <property type="match status" value="1"/>
</dbReference>
<accession>A0ABN8M235</accession>
<feature type="transmembrane region" description="Helical" evidence="10">
    <location>
        <begin position="94"/>
        <end position="123"/>
    </location>
</feature>
<evidence type="ECO:0000313" key="13">
    <source>
        <dbReference type="Proteomes" id="UP001159427"/>
    </source>
</evidence>
<evidence type="ECO:0000313" key="12">
    <source>
        <dbReference type="EMBL" id="CAH3022337.1"/>
    </source>
</evidence>
<sequence length="405" mass="46326">MENPGDGGNSTTNETSDWTCPLHQETVVTQVAKTLAYSIIIFLSLVGNSIVIITVWRNSSMRSVTNLFIANLAASDLLITILCMPNMITQVYLGFKWIFGAAICKIVVFFQSVSVGSSILTLLAISFDRFWAIVFPFKRRISFFIARIILVVIWVISLSVMAPFLYAQRVIVGSDGYEYCIEEWSPAFNPVTAPKDFTLILFTTLYAFPLLTMVVMYSVIVSKLWRRQIPGIRSTREDLRTRALRRKVVKMLMTVISLFCICWLPIYVYQFIWFFDPHKPPCFDSSLTFYFTSLLLGHANSAVNPYLYALFHRKYRQGFKAACTCTAIPDNIGFSRTYSRRKSSSTSSTWLTRSNRYSSSNRKFSSVLVMNHVSMRRDTVVQREKKATMLRKNSESYSGKLRRGP</sequence>
<evidence type="ECO:0000256" key="5">
    <source>
        <dbReference type="ARBA" id="ARBA00023136"/>
    </source>
</evidence>
<organism evidence="12 13">
    <name type="scientific">Porites evermanni</name>
    <dbReference type="NCBI Taxonomy" id="104178"/>
    <lineage>
        <taxon>Eukaryota</taxon>
        <taxon>Metazoa</taxon>
        <taxon>Cnidaria</taxon>
        <taxon>Anthozoa</taxon>
        <taxon>Hexacorallia</taxon>
        <taxon>Scleractinia</taxon>
        <taxon>Fungiina</taxon>
        <taxon>Poritidae</taxon>
        <taxon>Porites</taxon>
    </lineage>
</organism>
<feature type="domain" description="G-protein coupled receptors family 1 profile" evidence="11">
    <location>
        <begin position="47"/>
        <end position="308"/>
    </location>
</feature>
<evidence type="ECO:0000256" key="7">
    <source>
        <dbReference type="ARBA" id="ARBA00023224"/>
    </source>
</evidence>
<evidence type="ECO:0000256" key="1">
    <source>
        <dbReference type="ARBA" id="ARBA00004141"/>
    </source>
</evidence>
<proteinExistence type="inferred from homology"/>
<keyword evidence="2 8" id="KW-0812">Transmembrane</keyword>
<protein>
    <recommendedName>
        <fullName evidence="11">G-protein coupled receptors family 1 profile domain-containing protein</fullName>
    </recommendedName>
</protein>
<keyword evidence="13" id="KW-1185">Reference proteome</keyword>
<evidence type="ECO:0000256" key="3">
    <source>
        <dbReference type="ARBA" id="ARBA00022989"/>
    </source>
</evidence>
<dbReference type="PANTHER" id="PTHR45695:SF9">
    <property type="entry name" value="LEUCOKININ RECEPTOR"/>
    <property type="match status" value="1"/>
</dbReference>
<feature type="transmembrane region" description="Helical" evidence="10">
    <location>
        <begin position="252"/>
        <end position="275"/>
    </location>
</feature>
<dbReference type="PROSITE" id="PS50262">
    <property type="entry name" value="G_PROTEIN_RECEP_F1_2"/>
    <property type="match status" value="1"/>
</dbReference>
<comment type="caution">
    <text evidence="12">The sequence shown here is derived from an EMBL/GenBank/DDBJ whole genome shotgun (WGS) entry which is preliminary data.</text>
</comment>
<dbReference type="PANTHER" id="PTHR45695">
    <property type="entry name" value="LEUCOKININ RECEPTOR-RELATED"/>
    <property type="match status" value="1"/>
</dbReference>
<keyword evidence="3 10" id="KW-1133">Transmembrane helix</keyword>
<dbReference type="PROSITE" id="PS00237">
    <property type="entry name" value="G_PROTEIN_RECEP_F1_1"/>
    <property type="match status" value="1"/>
</dbReference>
<feature type="transmembrane region" description="Helical" evidence="10">
    <location>
        <begin position="68"/>
        <end position="88"/>
    </location>
</feature>
<keyword evidence="7 8" id="KW-0807">Transducer</keyword>
<dbReference type="SMART" id="SM01381">
    <property type="entry name" value="7TM_GPCR_Srsx"/>
    <property type="match status" value="1"/>
</dbReference>
<evidence type="ECO:0000256" key="8">
    <source>
        <dbReference type="RuleBase" id="RU000688"/>
    </source>
</evidence>
<dbReference type="InterPro" id="IPR000276">
    <property type="entry name" value="GPCR_Rhodpsn"/>
</dbReference>
<feature type="region of interest" description="Disordered" evidence="9">
    <location>
        <begin position="385"/>
        <end position="405"/>
    </location>
</feature>
<feature type="transmembrane region" description="Helical" evidence="10">
    <location>
        <begin position="35"/>
        <end position="56"/>
    </location>
</feature>
<gene>
    <name evidence="12" type="ORF">PEVE_00015045</name>
</gene>
<dbReference type="InterPro" id="IPR017452">
    <property type="entry name" value="GPCR_Rhodpsn_7TM"/>
</dbReference>
<evidence type="ECO:0000256" key="2">
    <source>
        <dbReference type="ARBA" id="ARBA00022692"/>
    </source>
</evidence>
<comment type="subcellular location">
    <subcellularLocation>
        <location evidence="1">Membrane</location>
        <topology evidence="1">Multi-pass membrane protein</topology>
    </subcellularLocation>
</comment>
<evidence type="ECO:0000256" key="6">
    <source>
        <dbReference type="ARBA" id="ARBA00023170"/>
    </source>
</evidence>
<dbReference type="SUPFAM" id="SSF81321">
    <property type="entry name" value="Family A G protein-coupled receptor-like"/>
    <property type="match status" value="1"/>
</dbReference>
<keyword evidence="5 10" id="KW-0472">Membrane</keyword>
<dbReference type="Gene3D" id="1.20.1070.10">
    <property type="entry name" value="Rhodopsin 7-helix transmembrane proteins"/>
    <property type="match status" value="1"/>
</dbReference>